<sequence>MTAAPLRVANCSGFYGDRLAAARELLDGGPIDVLTGDWLAELTIGVLLKARRRDPETGYARTFLTQLDDVLGDCLDRGIRIVSNAGGLAPAACAREVERIAARHGRSVRVAVVAGDDVTRAVTDRLAAGWPGEHLDTGVPFGSLGSEVAVASAYLGSCGIAAALRDGADVVVTGRVSDAALVAGPARWYFGWADDDWDALAGAVAAGHVIECGAQATGGNFSFVAEIADPVRPGFPIAEIAADGSAVITKHPGSAGAVTVETVTAQLLYEIDGPRYLTPDVVARFDTATLTAAGPDRVLVSGVRGEPPPPSVKVGLVTEPGHRASVTFVLTGDDVPAKAVFAERSLWAAVPGGRKAFDDVAVRLLRADRPDPGSPDEAVALLTVSVAGRDRAAVAGLGRAAVETGLSGYPGLYLTAPPESGSSYPVFWPVLLPAAEVPQLVTLDGVTRTVPGPAPAPRPRPLPEPVVPAGTRGPAGDTERVPLGRLLGARSGDKGGNATLGIWARDDATYDWLAGWLTESRWRALLPQAAALELRPWWLPGLRAAGVTVVGLLGHGVAANLDLDSQAKGLGEFLRARRVDLPAALLHRS</sequence>
<dbReference type="RefSeq" id="WP_344020478.1">
    <property type="nucleotide sequence ID" value="NZ_BAAAJK010000006.1"/>
</dbReference>
<dbReference type="InterPro" id="IPR010839">
    <property type="entry name" value="AtuA_N"/>
</dbReference>
<protein>
    <submittedName>
        <fullName evidence="4">DUF1446 domain-containing protein</fullName>
    </submittedName>
</protein>
<keyword evidence="5" id="KW-1185">Reference proteome</keyword>
<feature type="region of interest" description="Disordered" evidence="1">
    <location>
        <begin position="450"/>
        <end position="481"/>
    </location>
</feature>
<gene>
    <name evidence="4" type="ORF">GCM10009613_18690</name>
</gene>
<evidence type="ECO:0000256" key="1">
    <source>
        <dbReference type="SAM" id="MobiDB-lite"/>
    </source>
</evidence>
<evidence type="ECO:0000259" key="3">
    <source>
        <dbReference type="Pfam" id="PF23544"/>
    </source>
</evidence>
<proteinExistence type="predicted"/>
<evidence type="ECO:0000259" key="2">
    <source>
        <dbReference type="Pfam" id="PF07287"/>
    </source>
</evidence>
<name>A0ABP4IAG5_9PSEU</name>
<organism evidence="4 5">
    <name type="scientific">Pseudonocardia kongjuensis</name>
    <dbReference type="NCBI Taxonomy" id="102227"/>
    <lineage>
        <taxon>Bacteria</taxon>
        <taxon>Bacillati</taxon>
        <taxon>Actinomycetota</taxon>
        <taxon>Actinomycetes</taxon>
        <taxon>Pseudonocardiales</taxon>
        <taxon>Pseudonocardiaceae</taxon>
        <taxon>Pseudonocardia</taxon>
    </lineage>
</organism>
<reference evidence="5" key="1">
    <citation type="journal article" date="2019" name="Int. J. Syst. Evol. Microbiol.">
        <title>The Global Catalogue of Microorganisms (GCM) 10K type strain sequencing project: providing services to taxonomists for standard genome sequencing and annotation.</title>
        <authorList>
            <consortium name="The Broad Institute Genomics Platform"/>
            <consortium name="The Broad Institute Genome Sequencing Center for Infectious Disease"/>
            <person name="Wu L."/>
            <person name="Ma J."/>
        </authorList>
    </citation>
    <scope>NUCLEOTIDE SEQUENCE [LARGE SCALE GENOMIC DNA]</scope>
    <source>
        <strain evidence="5">JCM 11896</strain>
    </source>
</reference>
<comment type="caution">
    <text evidence="4">The sequence shown here is derived from an EMBL/GenBank/DDBJ whole genome shotgun (WGS) entry which is preliminary data.</text>
</comment>
<feature type="compositionally biased region" description="Pro residues" evidence="1">
    <location>
        <begin position="452"/>
        <end position="466"/>
    </location>
</feature>
<evidence type="ECO:0000313" key="4">
    <source>
        <dbReference type="EMBL" id="GAA1385770.1"/>
    </source>
</evidence>
<feature type="domain" description="Acyclic terpene utilisation N-terminal" evidence="2">
    <location>
        <begin position="6"/>
        <end position="442"/>
    </location>
</feature>
<dbReference type="Pfam" id="PF07287">
    <property type="entry name" value="AtuA"/>
    <property type="match status" value="1"/>
</dbReference>
<dbReference type="PANTHER" id="PTHR47585">
    <property type="match status" value="1"/>
</dbReference>
<dbReference type="EMBL" id="BAAAJK010000006">
    <property type="protein sequence ID" value="GAA1385770.1"/>
    <property type="molecule type" value="Genomic_DNA"/>
</dbReference>
<dbReference type="PANTHER" id="PTHR47585:SF1">
    <property type="entry name" value="DUF1446 DOMAIN-CONTAINING PROTEIN"/>
    <property type="match status" value="1"/>
</dbReference>
<dbReference type="Proteomes" id="UP001501414">
    <property type="component" value="Unassembled WGS sequence"/>
</dbReference>
<feature type="domain" description="AtuA-like ferredoxin-fold" evidence="3">
    <location>
        <begin position="482"/>
        <end position="578"/>
    </location>
</feature>
<dbReference type="InterPro" id="IPR056362">
    <property type="entry name" value="AtuA-like_ferredoxin_dom"/>
</dbReference>
<evidence type="ECO:0000313" key="5">
    <source>
        <dbReference type="Proteomes" id="UP001501414"/>
    </source>
</evidence>
<dbReference type="Pfam" id="PF23544">
    <property type="entry name" value="AtuA_ferredoxin"/>
    <property type="match status" value="1"/>
</dbReference>
<accession>A0ABP4IAG5</accession>